<dbReference type="RefSeq" id="WP_130246472.1">
    <property type="nucleotide sequence ID" value="NZ_PPUZ01000121.1"/>
</dbReference>
<name>A0A4Q7DZA7_9GAMM</name>
<proteinExistence type="predicted"/>
<evidence type="ECO:0000313" key="2">
    <source>
        <dbReference type="Proteomes" id="UP000292345"/>
    </source>
</evidence>
<protein>
    <submittedName>
        <fullName evidence="1">Uncharacterized protein</fullName>
    </submittedName>
</protein>
<reference evidence="1 2" key="1">
    <citation type="submission" date="2018-01" db="EMBL/GenBank/DDBJ databases">
        <title>Co-occurrence of chitin degradation, pigmentation and bioactivity in marine Pseudoalteromonas.</title>
        <authorList>
            <person name="Paulsen S."/>
            <person name="Gram L."/>
            <person name="Machado H."/>
        </authorList>
    </citation>
    <scope>NUCLEOTIDE SEQUENCE [LARGE SCALE GENOMIC DNA]</scope>
    <source>
        <strain evidence="1 2">S1946</strain>
    </source>
</reference>
<comment type="caution">
    <text evidence="1">The sequence shown here is derived from an EMBL/GenBank/DDBJ whole genome shotgun (WGS) entry which is preliminary data.</text>
</comment>
<organism evidence="1 2">
    <name type="scientific">Pseudoalteromonas rubra</name>
    <dbReference type="NCBI Taxonomy" id="43658"/>
    <lineage>
        <taxon>Bacteria</taxon>
        <taxon>Pseudomonadati</taxon>
        <taxon>Pseudomonadota</taxon>
        <taxon>Gammaproteobacteria</taxon>
        <taxon>Alteromonadales</taxon>
        <taxon>Pseudoalteromonadaceae</taxon>
        <taxon>Pseudoalteromonas</taxon>
    </lineage>
</organism>
<evidence type="ECO:0000313" key="1">
    <source>
        <dbReference type="EMBL" id="RZM71256.1"/>
    </source>
</evidence>
<gene>
    <name evidence="1" type="ORF">C3B51_22750</name>
</gene>
<dbReference type="EMBL" id="PPUZ01000121">
    <property type="protein sequence ID" value="RZM71256.1"/>
    <property type="molecule type" value="Genomic_DNA"/>
</dbReference>
<dbReference type="AlphaFoldDB" id="A0A4Q7DZA7"/>
<accession>A0A4Q7DZA7</accession>
<dbReference type="Proteomes" id="UP000292345">
    <property type="component" value="Unassembled WGS sequence"/>
</dbReference>
<sequence length="160" mass="18217">MQMFNAETRLAKERELNKYFTHSTEYELDEYRASAMPQNVKDSLVDIMESPLGDKIRNGVDSTGSKIELTQSLYEESAFQASGNQVYYGDVDTFNARGITMHQTMGTLLAHEIGHTQSYMANYSFVPSPGTNSNENWTVTNAEDIYRAYKGLPLRRNYDN</sequence>